<accession>A0A023DAN6</accession>
<comment type="caution">
    <text evidence="2">The sequence shown here is derived from an EMBL/GenBank/DDBJ whole genome shotgun (WGS) entry which is preliminary data.</text>
</comment>
<name>A0A023DAN6_ACIMT</name>
<organism evidence="2 3">
    <name type="scientific">Acidomonas methanolica NBRC 104435</name>
    <dbReference type="NCBI Taxonomy" id="1231351"/>
    <lineage>
        <taxon>Bacteria</taxon>
        <taxon>Pseudomonadati</taxon>
        <taxon>Pseudomonadota</taxon>
        <taxon>Alphaproteobacteria</taxon>
        <taxon>Acetobacterales</taxon>
        <taxon>Acetobacteraceae</taxon>
        <taxon>Acidomonas</taxon>
    </lineage>
</organism>
<reference evidence="3" key="1">
    <citation type="journal article" date="2014" name="FEMS Microbiol. Lett.">
        <title>Draft Genomic DNA Sequence of the Facultatively Methylotrophic Bacterium Acidomonas methanolica type strain MB58.</title>
        <authorList>
            <person name="Higashiura N."/>
            <person name="Hadano H."/>
            <person name="Hirakawa H."/>
            <person name="Matsutani M."/>
            <person name="Takabe S."/>
            <person name="Matsushita K."/>
            <person name="Azuma Y."/>
        </authorList>
    </citation>
    <scope>NUCLEOTIDE SEQUENCE [LARGE SCALE GENOMIC DNA]</scope>
    <source>
        <strain evidence="3">MB58</strain>
    </source>
</reference>
<dbReference type="Proteomes" id="UP000019760">
    <property type="component" value="Unassembled WGS sequence"/>
</dbReference>
<protein>
    <submittedName>
        <fullName evidence="2">Uncharacterized protein</fullName>
    </submittedName>
</protein>
<evidence type="ECO:0000256" key="1">
    <source>
        <dbReference type="SAM" id="MobiDB-lite"/>
    </source>
</evidence>
<reference evidence="2 3" key="2">
    <citation type="journal article" date="2014" name="FEMS Microbiol. Lett.">
        <title>Draft genomic DNA sequence of the facultatively methylotrophic bacterium Acidomonas methanolica type strain MB58.</title>
        <authorList>
            <person name="Higashiura N."/>
            <person name="Hadano H."/>
            <person name="Hirakawa H."/>
            <person name="Matsutani M."/>
            <person name="Takabe S."/>
            <person name="Matsushita K."/>
            <person name="Azuma Y."/>
        </authorList>
    </citation>
    <scope>NUCLEOTIDE SEQUENCE [LARGE SCALE GENOMIC DNA]</scope>
    <source>
        <strain evidence="2 3">MB58</strain>
    </source>
</reference>
<dbReference type="EMBL" id="BAND01000382">
    <property type="protein sequence ID" value="GAJ30805.1"/>
    <property type="molecule type" value="Genomic_DNA"/>
</dbReference>
<keyword evidence="3" id="KW-1185">Reference proteome</keyword>
<gene>
    <name evidence="2" type="ORF">Amme_457_008</name>
</gene>
<dbReference type="AlphaFoldDB" id="A0A023DAN6"/>
<sequence>MAGPKSPAKEIAIIIRELALGSNAEGTIWVSSRFRPGASNALPSPRSAESGTTAIYDRKG</sequence>
<evidence type="ECO:0000313" key="2">
    <source>
        <dbReference type="EMBL" id="GAJ30805.1"/>
    </source>
</evidence>
<proteinExistence type="predicted"/>
<feature type="region of interest" description="Disordered" evidence="1">
    <location>
        <begin position="38"/>
        <end position="60"/>
    </location>
</feature>
<evidence type="ECO:0000313" key="3">
    <source>
        <dbReference type="Proteomes" id="UP000019760"/>
    </source>
</evidence>